<keyword evidence="3 5" id="KW-0067">ATP-binding</keyword>
<evidence type="ECO:0000259" key="4">
    <source>
        <dbReference type="PROSITE" id="PS50893"/>
    </source>
</evidence>
<dbReference type="Gene3D" id="3.40.50.300">
    <property type="entry name" value="P-loop containing nucleotide triphosphate hydrolases"/>
    <property type="match status" value="1"/>
</dbReference>
<dbReference type="EMBL" id="JAPDPJ010000014">
    <property type="protein sequence ID" value="MCW3786455.1"/>
    <property type="molecule type" value="Genomic_DNA"/>
</dbReference>
<dbReference type="SMART" id="SM00382">
    <property type="entry name" value="AAA"/>
    <property type="match status" value="1"/>
</dbReference>
<feature type="domain" description="ABC transporter" evidence="4">
    <location>
        <begin position="16"/>
        <end position="252"/>
    </location>
</feature>
<dbReference type="AlphaFoldDB" id="A0AAE3M452"/>
<evidence type="ECO:0000256" key="1">
    <source>
        <dbReference type="ARBA" id="ARBA00022448"/>
    </source>
</evidence>
<dbReference type="InterPro" id="IPR003593">
    <property type="entry name" value="AAA+_ATPase"/>
</dbReference>
<dbReference type="InterPro" id="IPR027417">
    <property type="entry name" value="P-loop_NTPase"/>
</dbReference>
<dbReference type="PANTHER" id="PTHR43023:SF6">
    <property type="entry name" value="INTERMEMBRANE PHOSPHOLIPID TRANSPORT SYSTEM ATP-BINDING PROTEIN MLAF"/>
    <property type="match status" value="1"/>
</dbReference>
<dbReference type="PROSITE" id="PS00211">
    <property type="entry name" value="ABC_TRANSPORTER_1"/>
    <property type="match status" value="1"/>
</dbReference>
<keyword evidence="2" id="KW-0547">Nucleotide-binding</keyword>
<dbReference type="InterPro" id="IPR003439">
    <property type="entry name" value="ABC_transporter-like_ATP-bd"/>
</dbReference>
<dbReference type="InterPro" id="IPR017871">
    <property type="entry name" value="ABC_transporter-like_CS"/>
</dbReference>
<gene>
    <name evidence="5" type="ORF">OM075_08245</name>
</gene>
<keyword evidence="1" id="KW-0813">Transport</keyword>
<sequence>MLSKETYNKDDQQKIIEVVQLFKKFAGKQVLNGFDIDLYNGECLVVIGKSGSGKTVMIRCMVGLMTGESGQIKILDKSIPDLDQKELDELRLHIGFLFQGSALYDSMSVRENLEFPLRRLRKKYSNKDAVEKLIREVLVSVGLEHTIDLMPSELSGGMKRRIALARTLILRPEIIFYDEPTTGLDPITAKEIINLIAEVQKKYNTTSLIITHDLNVAKLISNRVVILVDGKNYAEGTYQEMVNSSDPVIKAFF</sequence>
<dbReference type="RefSeq" id="WP_301190019.1">
    <property type="nucleotide sequence ID" value="NZ_JAPDPJ010000014.1"/>
</dbReference>
<dbReference type="GO" id="GO:0005524">
    <property type="term" value="F:ATP binding"/>
    <property type="evidence" value="ECO:0007669"/>
    <property type="project" value="UniProtKB-KW"/>
</dbReference>
<evidence type="ECO:0000313" key="5">
    <source>
        <dbReference type="EMBL" id="MCW3786455.1"/>
    </source>
</evidence>
<protein>
    <submittedName>
        <fullName evidence="5">ATP-binding cassette domain-containing protein</fullName>
    </submittedName>
</protein>
<dbReference type="Proteomes" id="UP001209229">
    <property type="component" value="Unassembled WGS sequence"/>
</dbReference>
<dbReference type="PANTHER" id="PTHR43023">
    <property type="entry name" value="PROTEIN TRIGALACTOSYLDIACYLGLYCEROL 3, CHLOROPLASTIC"/>
    <property type="match status" value="1"/>
</dbReference>
<name>A0AAE3M452_9BACT</name>
<dbReference type="SUPFAM" id="SSF52540">
    <property type="entry name" value="P-loop containing nucleoside triphosphate hydrolases"/>
    <property type="match status" value="1"/>
</dbReference>
<comment type="caution">
    <text evidence="5">The sequence shown here is derived from an EMBL/GenBank/DDBJ whole genome shotgun (WGS) entry which is preliminary data.</text>
</comment>
<keyword evidence="6" id="KW-1185">Reference proteome</keyword>
<reference evidence="5" key="1">
    <citation type="submission" date="2022-10" db="EMBL/GenBank/DDBJ databases">
        <authorList>
            <person name="Yu W.X."/>
        </authorList>
    </citation>
    <scope>NUCLEOTIDE SEQUENCE</scope>
    <source>
        <strain evidence="5">AAT</strain>
    </source>
</reference>
<proteinExistence type="predicted"/>
<accession>A0AAE3M452</accession>
<dbReference type="GO" id="GO:0016887">
    <property type="term" value="F:ATP hydrolysis activity"/>
    <property type="evidence" value="ECO:0007669"/>
    <property type="project" value="InterPro"/>
</dbReference>
<dbReference type="PROSITE" id="PS50893">
    <property type="entry name" value="ABC_TRANSPORTER_2"/>
    <property type="match status" value="1"/>
</dbReference>
<dbReference type="Pfam" id="PF00005">
    <property type="entry name" value="ABC_tran"/>
    <property type="match status" value="1"/>
</dbReference>
<evidence type="ECO:0000256" key="2">
    <source>
        <dbReference type="ARBA" id="ARBA00022741"/>
    </source>
</evidence>
<organism evidence="5 6">
    <name type="scientific">Plebeiibacterium sediminum</name>
    <dbReference type="NCBI Taxonomy" id="2992112"/>
    <lineage>
        <taxon>Bacteria</taxon>
        <taxon>Pseudomonadati</taxon>
        <taxon>Bacteroidota</taxon>
        <taxon>Bacteroidia</taxon>
        <taxon>Marinilabiliales</taxon>
        <taxon>Marinilabiliaceae</taxon>
        <taxon>Plebeiibacterium</taxon>
    </lineage>
</organism>
<evidence type="ECO:0000256" key="3">
    <source>
        <dbReference type="ARBA" id="ARBA00022840"/>
    </source>
</evidence>
<evidence type="ECO:0000313" key="6">
    <source>
        <dbReference type="Proteomes" id="UP001209229"/>
    </source>
</evidence>